<gene>
    <name evidence="5" type="ORF">FC34_GL001024</name>
</gene>
<dbReference type="EMBL" id="AYZQ01000002">
    <property type="protein sequence ID" value="KRM72041.1"/>
    <property type="molecule type" value="Genomic_DNA"/>
</dbReference>
<reference evidence="5 6" key="1">
    <citation type="journal article" date="2015" name="Genome Announc.">
        <title>Expanding the biotechnology potential of lactobacilli through comparative genomics of 213 strains and associated genera.</title>
        <authorList>
            <person name="Sun Z."/>
            <person name="Harris H.M."/>
            <person name="McCann A."/>
            <person name="Guo C."/>
            <person name="Argimon S."/>
            <person name="Zhang W."/>
            <person name="Yang X."/>
            <person name="Jeffery I.B."/>
            <person name="Cooney J.C."/>
            <person name="Kagawa T.F."/>
            <person name="Liu W."/>
            <person name="Song Y."/>
            <person name="Salvetti E."/>
            <person name="Wrobel A."/>
            <person name="Rasinkangas P."/>
            <person name="Parkhill J."/>
            <person name="Rea M.C."/>
            <person name="O'Sullivan O."/>
            <person name="Ritari J."/>
            <person name="Douillard F.P."/>
            <person name="Paul Ross R."/>
            <person name="Yang R."/>
            <person name="Briner A.E."/>
            <person name="Felis G.E."/>
            <person name="de Vos W.M."/>
            <person name="Barrangou R."/>
            <person name="Klaenhammer T.R."/>
            <person name="Caufield P.W."/>
            <person name="Cui Y."/>
            <person name="Zhang H."/>
            <person name="O'Toole P.W."/>
        </authorList>
    </citation>
    <scope>NUCLEOTIDE SEQUENCE [LARGE SCALE GENOMIC DNA]</scope>
    <source>
        <strain evidence="5 6">DSM 23927</strain>
    </source>
</reference>
<dbReference type="InterPro" id="IPR039422">
    <property type="entry name" value="MarR/SlyA-like"/>
</dbReference>
<comment type="caution">
    <text evidence="5">The sequence shown here is derived from an EMBL/GenBank/DDBJ whole genome shotgun (WGS) entry which is preliminary data.</text>
</comment>
<name>A0A0R2B6X6_9LACO</name>
<dbReference type="Pfam" id="PF12802">
    <property type="entry name" value="MarR_2"/>
    <property type="match status" value="1"/>
</dbReference>
<evidence type="ECO:0000313" key="5">
    <source>
        <dbReference type="EMBL" id="KRM72041.1"/>
    </source>
</evidence>
<dbReference type="Gene3D" id="1.10.10.10">
    <property type="entry name" value="Winged helix-like DNA-binding domain superfamily/Winged helix DNA-binding domain"/>
    <property type="match status" value="1"/>
</dbReference>
<keyword evidence="3" id="KW-0804">Transcription</keyword>
<dbReference type="SUPFAM" id="SSF46785">
    <property type="entry name" value="Winged helix' DNA-binding domain"/>
    <property type="match status" value="1"/>
</dbReference>
<dbReference type="STRING" id="1423727.FC34_GL001024"/>
<dbReference type="PANTHER" id="PTHR33164:SF102">
    <property type="entry name" value="TRANSCRIPTIONAL REGULATORY PROTEIN"/>
    <property type="match status" value="1"/>
</dbReference>
<keyword evidence="2" id="KW-0238">DNA-binding</keyword>
<dbReference type="PANTHER" id="PTHR33164">
    <property type="entry name" value="TRANSCRIPTIONAL REGULATOR, MARR FAMILY"/>
    <property type="match status" value="1"/>
</dbReference>
<evidence type="ECO:0000313" key="6">
    <source>
        <dbReference type="Proteomes" id="UP000051672"/>
    </source>
</evidence>
<dbReference type="PROSITE" id="PS01117">
    <property type="entry name" value="HTH_MARR_1"/>
    <property type="match status" value="1"/>
</dbReference>
<keyword evidence="1" id="KW-0805">Transcription regulation</keyword>
<feature type="domain" description="HTH marR-type" evidence="4">
    <location>
        <begin position="1"/>
        <end position="125"/>
    </location>
</feature>
<dbReference type="PRINTS" id="PR00598">
    <property type="entry name" value="HTHMARR"/>
</dbReference>
<dbReference type="InterPro" id="IPR036390">
    <property type="entry name" value="WH_DNA-bd_sf"/>
</dbReference>
<dbReference type="GO" id="GO:0003677">
    <property type="term" value="F:DNA binding"/>
    <property type="evidence" value="ECO:0007669"/>
    <property type="project" value="UniProtKB-KW"/>
</dbReference>
<evidence type="ECO:0000256" key="1">
    <source>
        <dbReference type="ARBA" id="ARBA00023015"/>
    </source>
</evidence>
<dbReference type="InterPro" id="IPR000835">
    <property type="entry name" value="HTH_MarR-typ"/>
</dbReference>
<dbReference type="GO" id="GO:0006950">
    <property type="term" value="P:response to stress"/>
    <property type="evidence" value="ECO:0007669"/>
    <property type="project" value="TreeGrafter"/>
</dbReference>
<dbReference type="InterPro" id="IPR036388">
    <property type="entry name" value="WH-like_DNA-bd_sf"/>
</dbReference>
<evidence type="ECO:0000259" key="4">
    <source>
        <dbReference type="PROSITE" id="PS50995"/>
    </source>
</evidence>
<dbReference type="PATRIC" id="fig|1423727.3.peg.1032"/>
<dbReference type="Proteomes" id="UP000051672">
    <property type="component" value="Unassembled WGS sequence"/>
</dbReference>
<organism evidence="5 6">
    <name type="scientific">Lacticaseibacillus brantae DSM 23927</name>
    <dbReference type="NCBI Taxonomy" id="1423727"/>
    <lineage>
        <taxon>Bacteria</taxon>
        <taxon>Bacillati</taxon>
        <taxon>Bacillota</taxon>
        <taxon>Bacilli</taxon>
        <taxon>Lactobacillales</taxon>
        <taxon>Lactobacillaceae</taxon>
        <taxon>Lacticaseibacillus</taxon>
    </lineage>
</organism>
<evidence type="ECO:0000256" key="2">
    <source>
        <dbReference type="ARBA" id="ARBA00023125"/>
    </source>
</evidence>
<dbReference type="GO" id="GO:0003700">
    <property type="term" value="F:DNA-binding transcription factor activity"/>
    <property type="evidence" value="ECO:0007669"/>
    <property type="project" value="InterPro"/>
</dbReference>
<accession>A0A0R2B6X6</accession>
<dbReference type="InterPro" id="IPR023187">
    <property type="entry name" value="Tscrpt_reg_MarR-type_CS"/>
</dbReference>
<evidence type="ECO:0000256" key="3">
    <source>
        <dbReference type="ARBA" id="ARBA00023163"/>
    </source>
</evidence>
<dbReference type="SMART" id="SM00347">
    <property type="entry name" value="HTH_MARR"/>
    <property type="match status" value="1"/>
</dbReference>
<proteinExistence type="predicted"/>
<dbReference type="PROSITE" id="PS50995">
    <property type="entry name" value="HTH_MARR_2"/>
    <property type="match status" value="1"/>
</dbReference>
<protein>
    <recommendedName>
        <fullName evidence="4">HTH marR-type domain-containing protein</fullName>
    </recommendedName>
</protein>
<dbReference type="AlphaFoldDB" id="A0A0R2B6X6"/>
<keyword evidence="6" id="KW-1185">Reference proteome</keyword>
<sequence length="130" mass="14469">MNLAHQLKYQLNQALLQEDLTVQQWALLQQLMLERPLTAVQLANRLDMDKPTVSGIVKRLVEKDFLTKQANPTDQRSQLLNLTTAGQTAAITGQGISNQILDAIIAPLSTEDQQLLNQLLGKLIPTKEQS</sequence>